<organism evidence="18 19">
    <name type="scientific">Gluconobacter oxydans DSM 3504</name>
    <dbReference type="NCBI Taxonomy" id="1288313"/>
    <lineage>
        <taxon>Bacteria</taxon>
        <taxon>Pseudomonadati</taxon>
        <taxon>Pseudomonadota</taxon>
        <taxon>Alphaproteobacteria</taxon>
        <taxon>Acetobacterales</taxon>
        <taxon>Acetobacteraceae</taxon>
        <taxon>Gluconobacter</taxon>
    </lineage>
</organism>
<dbReference type="KEGG" id="goy:GLS_c08630"/>
<reference evidence="18 19" key="1">
    <citation type="journal article" date="2015" name="Appl. Microbiol. Biotechnol.">
        <title>The consequence of an additional NADH dehydrogenase paralog on the growth of Gluconobacter oxydans DSM3504.</title>
        <authorList>
            <person name="Kostner D."/>
            <person name="Luchterhand B."/>
            <person name="Junker A."/>
            <person name="Volland S."/>
            <person name="Daniel R."/>
            <person name="Buchs J."/>
            <person name="Liebl W."/>
            <person name="Ehrenreich A."/>
        </authorList>
    </citation>
    <scope>NUCLEOTIDE SEQUENCE [LARGE SCALE GENOMIC DNA]</scope>
    <source>
        <strain evidence="18">DSM 3504</strain>
    </source>
</reference>
<dbReference type="InterPro" id="IPR005467">
    <property type="entry name" value="His_kinase_dom"/>
</dbReference>
<dbReference type="Proteomes" id="UP000031656">
    <property type="component" value="Chromosome"/>
</dbReference>
<dbReference type="SMART" id="SM00388">
    <property type="entry name" value="HisKA"/>
    <property type="match status" value="1"/>
</dbReference>
<dbReference type="EC" id="2.7.13.3" evidence="3"/>
<dbReference type="GO" id="GO:0000155">
    <property type="term" value="F:phosphorelay sensor kinase activity"/>
    <property type="evidence" value="ECO:0007669"/>
    <property type="project" value="InterPro"/>
</dbReference>
<evidence type="ECO:0000259" key="17">
    <source>
        <dbReference type="PROSITE" id="PS50885"/>
    </source>
</evidence>
<dbReference type="PANTHER" id="PTHR44936:SF5">
    <property type="entry name" value="SENSOR HISTIDINE KINASE ENVZ"/>
    <property type="match status" value="1"/>
</dbReference>
<dbReference type="Pfam" id="PF02518">
    <property type="entry name" value="HATPase_c"/>
    <property type="match status" value="1"/>
</dbReference>
<dbReference type="PROSITE" id="PS50109">
    <property type="entry name" value="HIS_KIN"/>
    <property type="match status" value="1"/>
</dbReference>
<evidence type="ECO:0000256" key="9">
    <source>
        <dbReference type="ARBA" id="ARBA00022741"/>
    </source>
</evidence>
<sequence>MNIQNRILLWPLGLVGRVCVVLTVAVTLVFLTNAIFYGQAETYIVDDVRIAQLGEALSTDLRVLAAAPVSQRSFLAVMLSGSELSVAWQPASITPALPGHHPVALTQLVRRLTADDPILEQAHLDLYTLGPGSADVLGSQRLPDGSYIHFRVPGMLGHHRVTRGLASAAIAAGAVAIAAAMLIRGLSMPLRALVSVADRIGSSEKWVPLAERGPPEVRGLAHAINAMQDRIQSLINDRTQALAAVSHDLRTPLTRLRLRCGFLNDGEAQAAIEADLDEMEAMVNGILAYLAGADDPEVPRTINIVATLETLVDDHVDRGHEARYEGPDRALVHVRPLAMKRVLSNLIENAINYGGNVLATLRTREDGALEIAISDSGPGIPESEYQRVLTPFYRLEGSRSRATGGIGLGLAIVQREIAREGGSLVLGRGDASKGYGGLRATIILPRGLPSPARKTEGQGEQV</sequence>
<dbReference type="InterPro" id="IPR036097">
    <property type="entry name" value="HisK_dim/P_sf"/>
</dbReference>
<evidence type="ECO:0000256" key="5">
    <source>
        <dbReference type="ARBA" id="ARBA00022519"/>
    </source>
</evidence>
<evidence type="ECO:0000313" key="18">
    <source>
        <dbReference type="EMBL" id="AHK70773.1"/>
    </source>
</evidence>
<keyword evidence="7" id="KW-0808">Transferase</keyword>
<keyword evidence="13" id="KW-0902">Two-component regulatory system</keyword>
<evidence type="ECO:0000256" key="4">
    <source>
        <dbReference type="ARBA" id="ARBA00022475"/>
    </source>
</evidence>
<evidence type="ECO:0000256" key="13">
    <source>
        <dbReference type="ARBA" id="ARBA00023012"/>
    </source>
</evidence>
<dbReference type="CDD" id="cd06225">
    <property type="entry name" value="HAMP"/>
    <property type="match status" value="1"/>
</dbReference>
<dbReference type="InterPro" id="IPR003661">
    <property type="entry name" value="HisK_dim/P_dom"/>
</dbReference>
<dbReference type="Pfam" id="PF00672">
    <property type="entry name" value="HAMP"/>
    <property type="match status" value="1"/>
</dbReference>
<dbReference type="InterPro" id="IPR003594">
    <property type="entry name" value="HATPase_dom"/>
</dbReference>
<evidence type="ECO:0000256" key="3">
    <source>
        <dbReference type="ARBA" id="ARBA00012438"/>
    </source>
</evidence>
<dbReference type="CDD" id="cd00082">
    <property type="entry name" value="HisKA"/>
    <property type="match status" value="1"/>
</dbReference>
<dbReference type="InterPro" id="IPR036890">
    <property type="entry name" value="HATPase_C_sf"/>
</dbReference>
<dbReference type="InterPro" id="IPR004358">
    <property type="entry name" value="Sig_transdc_His_kin-like_C"/>
</dbReference>
<protein>
    <recommendedName>
        <fullName evidence="3">histidine kinase</fullName>
        <ecNumber evidence="3">2.7.13.3</ecNumber>
    </recommendedName>
</protein>
<keyword evidence="12 15" id="KW-1133">Transmembrane helix</keyword>
<keyword evidence="9" id="KW-0547">Nucleotide-binding</keyword>
<proteinExistence type="predicted"/>
<dbReference type="PROSITE" id="PS50885">
    <property type="entry name" value="HAMP"/>
    <property type="match status" value="1"/>
</dbReference>
<comment type="catalytic activity">
    <reaction evidence="1">
        <text>ATP + protein L-histidine = ADP + protein N-phospho-L-histidine.</text>
        <dbReference type="EC" id="2.7.13.3"/>
    </reaction>
</comment>
<dbReference type="SUPFAM" id="SSF47384">
    <property type="entry name" value="Homodimeric domain of signal transducing histidine kinase"/>
    <property type="match status" value="1"/>
</dbReference>
<dbReference type="InterPro" id="IPR050980">
    <property type="entry name" value="2C_sensor_his_kinase"/>
</dbReference>
<dbReference type="Pfam" id="PF00512">
    <property type="entry name" value="HisKA"/>
    <property type="match status" value="1"/>
</dbReference>
<dbReference type="SUPFAM" id="SSF158472">
    <property type="entry name" value="HAMP domain-like"/>
    <property type="match status" value="1"/>
</dbReference>
<dbReference type="Gene3D" id="1.10.287.130">
    <property type="match status" value="1"/>
</dbReference>
<dbReference type="GO" id="GO:0005524">
    <property type="term" value="F:ATP binding"/>
    <property type="evidence" value="ECO:0007669"/>
    <property type="project" value="UniProtKB-KW"/>
</dbReference>
<evidence type="ECO:0000256" key="15">
    <source>
        <dbReference type="SAM" id="Phobius"/>
    </source>
</evidence>
<dbReference type="SMART" id="SM00304">
    <property type="entry name" value="HAMP"/>
    <property type="match status" value="1"/>
</dbReference>
<keyword evidence="14 15" id="KW-0472">Membrane</keyword>
<evidence type="ECO:0000256" key="6">
    <source>
        <dbReference type="ARBA" id="ARBA00022553"/>
    </source>
</evidence>
<keyword evidence="4" id="KW-1003">Cell membrane</keyword>
<evidence type="ECO:0000256" key="7">
    <source>
        <dbReference type="ARBA" id="ARBA00022679"/>
    </source>
</evidence>
<dbReference type="PRINTS" id="PR00344">
    <property type="entry name" value="BCTRLSENSOR"/>
</dbReference>
<dbReference type="InterPro" id="IPR003660">
    <property type="entry name" value="HAMP_dom"/>
</dbReference>
<dbReference type="PANTHER" id="PTHR44936">
    <property type="entry name" value="SENSOR PROTEIN CREC"/>
    <property type="match status" value="1"/>
</dbReference>
<evidence type="ECO:0000256" key="1">
    <source>
        <dbReference type="ARBA" id="ARBA00000085"/>
    </source>
</evidence>
<evidence type="ECO:0000256" key="14">
    <source>
        <dbReference type="ARBA" id="ARBA00023136"/>
    </source>
</evidence>
<dbReference type="SMART" id="SM00387">
    <property type="entry name" value="HATPase_c"/>
    <property type="match status" value="1"/>
</dbReference>
<evidence type="ECO:0000256" key="2">
    <source>
        <dbReference type="ARBA" id="ARBA00004429"/>
    </source>
</evidence>
<dbReference type="HOGENOM" id="CLU_000445_89_27_5"/>
<dbReference type="Gene3D" id="3.30.565.10">
    <property type="entry name" value="Histidine kinase-like ATPase, C-terminal domain"/>
    <property type="match status" value="1"/>
</dbReference>
<evidence type="ECO:0000256" key="10">
    <source>
        <dbReference type="ARBA" id="ARBA00022777"/>
    </source>
</evidence>
<gene>
    <name evidence="18" type="ORF">GLS_c08630</name>
</gene>
<feature type="domain" description="Histidine kinase" evidence="16">
    <location>
        <begin position="244"/>
        <end position="448"/>
    </location>
</feature>
<dbReference type="AlphaFoldDB" id="A0A067Z2P7"/>
<keyword evidence="6" id="KW-0597">Phosphoprotein</keyword>
<evidence type="ECO:0000313" key="19">
    <source>
        <dbReference type="Proteomes" id="UP000031656"/>
    </source>
</evidence>
<evidence type="ECO:0000256" key="8">
    <source>
        <dbReference type="ARBA" id="ARBA00022692"/>
    </source>
</evidence>
<dbReference type="GO" id="GO:0005886">
    <property type="term" value="C:plasma membrane"/>
    <property type="evidence" value="ECO:0007669"/>
    <property type="project" value="UniProtKB-SubCell"/>
</dbReference>
<keyword evidence="8 15" id="KW-0812">Transmembrane</keyword>
<feature type="transmembrane region" description="Helical" evidence="15">
    <location>
        <begin position="7"/>
        <end position="31"/>
    </location>
</feature>
<accession>A0A067Z2P7</accession>
<dbReference type="SUPFAM" id="SSF55874">
    <property type="entry name" value="ATPase domain of HSP90 chaperone/DNA topoisomerase II/histidine kinase"/>
    <property type="match status" value="1"/>
</dbReference>
<keyword evidence="5" id="KW-0997">Cell inner membrane</keyword>
<comment type="subcellular location">
    <subcellularLocation>
        <location evidence="2">Cell inner membrane</location>
        <topology evidence="2">Multi-pass membrane protein</topology>
    </subcellularLocation>
</comment>
<dbReference type="EMBL" id="CP004373">
    <property type="protein sequence ID" value="AHK70773.1"/>
    <property type="molecule type" value="Genomic_DNA"/>
</dbReference>
<feature type="domain" description="HAMP" evidence="17">
    <location>
        <begin position="184"/>
        <end position="236"/>
    </location>
</feature>
<evidence type="ECO:0000256" key="12">
    <source>
        <dbReference type="ARBA" id="ARBA00022989"/>
    </source>
</evidence>
<evidence type="ECO:0000259" key="16">
    <source>
        <dbReference type="PROSITE" id="PS50109"/>
    </source>
</evidence>
<keyword evidence="10 18" id="KW-0418">Kinase</keyword>
<feature type="transmembrane region" description="Helical" evidence="15">
    <location>
        <begin position="164"/>
        <end position="183"/>
    </location>
</feature>
<name>A0A067Z2P7_GLUOY</name>
<keyword evidence="11" id="KW-0067">ATP-binding</keyword>
<evidence type="ECO:0000256" key="11">
    <source>
        <dbReference type="ARBA" id="ARBA00022840"/>
    </source>
</evidence>